<feature type="region of interest" description="Disordered" evidence="9">
    <location>
        <begin position="1203"/>
        <end position="1228"/>
    </location>
</feature>
<evidence type="ECO:0000256" key="2">
    <source>
        <dbReference type="ARBA" id="ARBA00022679"/>
    </source>
</evidence>
<keyword evidence="11" id="KW-1185">Reference proteome</keyword>
<organism evidence="10 11">
    <name type="scientific">Prorocentrum cordatum</name>
    <dbReference type="NCBI Taxonomy" id="2364126"/>
    <lineage>
        <taxon>Eukaryota</taxon>
        <taxon>Sar</taxon>
        <taxon>Alveolata</taxon>
        <taxon>Dinophyceae</taxon>
        <taxon>Prorocentrales</taxon>
        <taxon>Prorocentraceae</taxon>
        <taxon>Prorocentrum</taxon>
    </lineage>
</organism>
<evidence type="ECO:0000256" key="9">
    <source>
        <dbReference type="SAM" id="MobiDB-lite"/>
    </source>
</evidence>
<proteinExistence type="inferred from homology"/>
<dbReference type="Pfam" id="PF02493">
    <property type="entry name" value="MORN"/>
    <property type="match status" value="4"/>
</dbReference>
<dbReference type="PROSITE" id="PS51679">
    <property type="entry name" value="SAM_MT_C5"/>
    <property type="match status" value="1"/>
</dbReference>
<dbReference type="InterPro" id="IPR050750">
    <property type="entry name" value="C5-MTase"/>
</dbReference>
<reference evidence="10" key="1">
    <citation type="submission" date="2023-10" db="EMBL/GenBank/DDBJ databases">
        <authorList>
            <person name="Chen Y."/>
            <person name="Shah S."/>
            <person name="Dougan E. K."/>
            <person name="Thang M."/>
            <person name="Chan C."/>
        </authorList>
    </citation>
    <scope>NUCLEOTIDE SEQUENCE [LARGE SCALE GENOMIC DNA]</scope>
</reference>
<comment type="similarity">
    <text evidence="8">Belongs to the class I-like SAM-binding methyltransferase superfamily. C5-methyltransferase family.</text>
</comment>
<sequence length="1628" mass="180551">MDCRSARRLRCTSKATLPKALGETIRHYLADARAEAQARGLDIARLNEPMRCRARVGQGRCRKGVSEAAITQYCCKHQRGRSLAEPGDGEVERALLGEAPRAGDEYAGERDAQQRYHGNGVLRRADFPGHCVGKCQGSFYRGRYHGMGRRQQVISYVGQCFLGTAHGKGRLTWTSPGMDEWVYTGEFHTDLPHGQGVWQRRRVRAALLGGGTEFRYEGRIASPPHSLGGVPTEHATNQRESHFYCMCKLCTSSMHGLGVRTDANGAAAASMAMVSILFPMVCDRETAHGEGAVLPHLLRRESLIMAKRTRWTVCAVDRGGLDTTAAVYNAIWEGLGAAGSRRLSVRREAGEYWALVYKGDSAIVDLSSLSQAASPTAAYEIPKPGAGQAGSRAIVDFARAWFEAEETTSNMRVIEEPSVRCQQVREDMRQLSETELLCTIADARQGLVPDADAIKKCSPELKALRGRDMKRQRAAEQQRQDPCYRAVQADGLHMPTDFCQPETWMGKTWCPLAGERSMDFLHWLNSREHLERTAVLLSDAGSAKTAILHASAQVLAIRYQGDSRSPYYLSSGNPNGLKSAYRRGLLKPGVPRIFDDYAPKGNARAGRQPLEEYLVNLLDVSNGGTIDTPGGVQIALPAAPQLIATNREYEKWIEELKTFDIKLQHAVCKRFVFFTLPDRVLVKAALQKRREEDMAALVEAGLARERKFLRKAGRDDVSIATTPSEVDGGDMLSSSDDVEQKLLEAISTRRAGLHAKLLALGVPDARLPSESGTDSQQREDLRETDPLDLKHSLRQVAESWWQERTELEVMLAAAESRATAAPRTRKAPQDGAYGAKRFKVSSQAAGKARQNPPGDNAGFRRVQGAEDFKGVAEIVETACAENRWITQEHSKHLSDFLAHIAAASFASPERSRQTPAGYKFLPCSFPHPNASARARTRVAKTIVDTLGPDLRTQIFGIVLWRYHNARDAWAALQPLLTKFRGGEDVQALRQGLGRMYDREPKKFFSTGDARRSSGGHGPWRNAVLQSVERWWAAARTAASILQDPATTPTSWHERFHKEVLKALPCFGPYWGKYVFGDVSDHLGAEKANLHDFTMIGPGCEYWLRFMGLHLQDAQKDGLAAVRELRDVANKVLESGLHEGIERARAEARLMPLTAYDVQVLGCECKRGFKMPGRIKKQRKELREAISTRRAGLHATLLALGVRGVRSPSESGTDSQHREDERETDPVDLKRSLRHIAEKWWQERGELEAALADQAREATEAASPPAKKPRRAITQAHTATGAAAEMLSSGVGAPPPSLCNVGDHPLRVGTDCSGMEAPIQALLNLGVRFKHVFSSDKDKHVRATIKANFETAVLFEDMLQRNHSQAPPCDLYVAGFPCQPFSAAGKQEGFADPRSMVFYSIVEYLRAHKPRAAVLENVQRLTSIDEGRAFAEVLSQLLRLGCYMVQWRLLNTKDHGVPQNRPRVYFVCIRKDFYQEGAFEWPEPIECPPMERFLDQRGPKPTLSNLQPPLQDPTLEERAIEEKWAFTMASLLRDTEPLKRMCLFNLYGSIGQFDSCMLENPEKLKRVVSKTQWHKQFGNAISVNVVERLLVRLLPAVGLTGALPDRCASGAAVAELEATCAQLPDAAEP</sequence>
<dbReference type="InterPro" id="IPR003409">
    <property type="entry name" value="MORN"/>
</dbReference>
<accession>A0ABN9UAG0</accession>
<evidence type="ECO:0000256" key="5">
    <source>
        <dbReference type="ARBA" id="ARBA00039081"/>
    </source>
</evidence>
<feature type="region of interest" description="Disordered" evidence="9">
    <location>
        <begin position="765"/>
        <end position="786"/>
    </location>
</feature>
<dbReference type="PANTHER" id="PTHR46098:SF1">
    <property type="entry name" value="TRNA (CYTOSINE(38)-C(5))-METHYLTRANSFERASE"/>
    <property type="match status" value="1"/>
</dbReference>
<protein>
    <recommendedName>
        <fullName evidence="6">tRNA (cytosine(38)-C(5))-methyltransferase</fullName>
        <ecNumber evidence="5">2.1.1.204</ecNumber>
    </recommendedName>
    <alternativeName>
        <fullName evidence="7">DNA (cytosine-5)-methyltransferase-like protein 2</fullName>
    </alternativeName>
</protein>
<dbReference type="InterPro" id="IPR031303">
    <property type="entry name" value="C5_meth_CS"/>
</dbReference>
<feature type="active site" evidence="8">
    <location>
        <position position="1377"/>
    </location>
</feature>
<dbReference type="PROSITE" id="PS00095">
    <property type="entry name" value="C5_MTASE_2"/>
    <property type="match status" value="1"/>
</dbReference>
<feature type="compositionally biased region" description="Basic and acidic residues" evidence="9">
    <location>
        <begin position="1214"/>
        <end position="1228"/>
    </location>
</feature>
<dbReference type="Gene3D" id="3.40.50.150">
    <property type="entry name" value="Vaccinia Virus protein VP39"/>
    <property type="match status" value="1"/>
</dbReference>
<evidence type="ECO:0000313" key="11">
    <source>
        <dbReference type="Proteomes" id="UP001189429"/>
    </source>
</evidence>
<keyword evidence="2 8" id="KW-0808">Transferase</keyword>
<evidence type="ECO:0000313" key="10">
    <source>
        <dbReference type="EMBL" id="CAK0856311.1"/>
    </source>
</evidence>
<gene>
    <name evidence="10" type="ORF">PCOR1329_LOCUS46731</name>
</gene>
<feature type="region of interest" description="Disordered" evidence="9">
    <location>
        <begin position="819"/>
        <end position="861"/>
    </location>
</feature>
<evidence type="ECO:0000256" key="6">
    <source>
        <dbReference type="ARBA" id="ARBA00039681"/>
    </source>
</evidence>
<evidence type="ECO:0000256" key="1">
    <source>
        <dbReference type="ARBA" id="ARBA00022603"/>
    </source>
</evidence>
<dbReference type="Pfam" id="PF00145">
    <property type="entry name" value="DNA_methylase"/>
    <property type="match status" value="1"/>
</dbReference>
<comment type="caution">
    <text evidence="10">The sequence shown here is derived from an EMBL/GenBank/DDBJ whole genome shotgun (WGS) entry which is preliminary data.</text>
</comment>
<keyword evidence="3 8" id="KW-0949">S-adenosyl-L-methionine</keyword>
<keyword evidence="4" id="KW-0677">Repeat</keyword>
<dbReference type="PANTHER" id="PTHR46098">
    <property type="entry name" value="TRNA (CYTOSINE(38)-C(5))-METHYLTRANSFERASE"/>
    <property type="match status" value="1"/>
</dbReference>
<feature type="compositionally biased region" description="Basic and acidic residues" evidence="9">
    <location>
        <begin position="776"/>
        <end position="786"/>
    </location>
</feature>
<dbReference type="SUPFAM" id="SSF53335">
    <property type="entry name" value="S-adenosyl-L-methionine-dependent methyltransferases"/>
    <property type="match status" value="1"/>
</dbReference>
<name>A0ABN9UAG0_9DINO</name>
<evidence type="ECO:0000256" key="4">
    <source>
        <dbReference type="ARBA" id="ARBA00022737"/>
    </source>
</evidence>
<dbReference type="Proteomes" id="UP001189429">
    <property type="component" value="Unassembled WGS sequence"/>
</dbReference>
<evidence type="ECO:0000256" key="7">
    <source>
        <dbReference type="ARBA" id="ARBA00042810"/>
    </source>
</evidence>
<evidence type="ECO:0000256" key="3">
    <source>
        <dbReference type="ARBA" id="ARBA00022691"/>
    </source>
</evidence>
<dbReference type="EMBL" id="CAUYUJ010015621">
    <property type="protein sequence ID" value="CAK0856311.1"/>
    <property type="molecule type" value="Genomic_DNA"/>
</dbReference>
<dbReference type="NCBIfam" id="TIGR00675">
    <property type="entry name" value="dcm"/>
    <property type="match status" value="1"/>
</dbReference>
<evidence type="ECO:0000256" key="8">
    <source>
        <dbReference type="PROSITE-ProRule" id="PRU01016"/>
    </source>
</evidence>
<dbReference type="EC" id="2.1.1.204" evidence="5"/>
<dbReference type="InterPro" id="IPR001525">
    <property type="entry name" value="C5_MeTfrase"/>
</dbReference>
<dbReference type="InterPro" id="IPR029063">
    <property type="entry name" value="SAM-dependent_MTases_sf"/>
</dbReference>
<keyword evidence="1 8" id="KW-0489">Methyltransferase</keyword>